<reference evidence="2 3" key="1">
    <citation type="submission" date="2024-04" db="EMBL/GenBank/DDBJ databases">
        <title>genome sequences of Mucor flavus KT1a and Helicostylum pulchrum KT1b strains isolation_sourced from the surface of a dry-aged beef.</title>
        <authorList>
            <person name="Toyotome T."/>
            <person name="Hosono M."/>
            <person name="Torimaru M."/>
            <person name="Fukuda K."/>
            <person name="Mikami N."/>
        </authorList>
    </citation>
    <scope>NUCLEOTIDE SEQUENCE [LARGE SCALE GENOMIC DNA]</scope>
    <source>
        <strain evidence="2 3">KT1b</strain>
    </source>
</reference>
<keyword evidence="3" id="KW-1185">Reference proteome</keyword>
<evidence type="ECO:0000313" key="3">
    <source>
        <dbReference type="Proteomes" id="UP001476247"/>
    </source>
</evidence>
<gene>
    <name evidence="2" type="ORF">HPULCUR_007892</name>
</gene>
<keyword evidence="1" id="KW-0175">Coiled coil</keyword>
<evidence type="ECO:0000256" key="1">
    <source>
        <dbReference type="SAM" id="Coils"/>
    </source>
</evidence>
<evidence type="ECO:0000313" key="2">
    <source>
        <dbReference type="EMBL" id="GAA5802427.1"/>
    </source>
</evidence>
<comment type="caution">
    <text evidence="2">The sequence shown here is derived from an EMBL/GenBank/DDBJ whole genome shotgun (WGS) entry which is preliminary data.</text>
</comment>
<dbReference type="EMBL" id="BAABUJ010000023">
    <property type="protein sequence ID" value="GAA5802427.1"/>
    <property type="molecule type" value="Genomic_DNA"/>
</dbReference>
<proteinExistence type="predicted"/>
<dbReference type="Proteomes" id="UP001476247">
    <property type="component" value="Unassembled WGS sequence"/>
</dbReference>
<name>A0ABP9Y620_9FUNG</name>
<protein>
    <submittedName>
        <fullName evidence="2">Uncharacterized protein</fullName>
    </submittedName>
</protein>
<accession>A0ABP9Y620</accession>
<sequence length="502" mass="56129">MDSNSIEFTEQKLQECLTSIYASSRAATEINGFESKLESLKSIRQTLITGENISATNLDQMISEKQVIKGFLEVITHISSTSSKKAIESTTKWTEMLSGFNTTLRTEIQKTFSSTEESIKQLRDTKMDVSEKEELDKQIEAYKELITKSYKANSIALSESTNTAMSYLSRKVETMINENNPNKVAQEVEAIMDEKIKEQLRELKEENQLALDATSEKFDGLSRAVVTSVTSLIHNTISPTNIQSLIASLPEFELLKNGSTNLAQVSDHQAEQSVPSFDAIKESIASLTSELVELKQSNQQTKAVVDTMRSQILPKAANPSEFDHQIAVKRMEEMERNVSVIHNNIKMIETIVKVKASEYDDGQNGSNKRARVDTDGNSVNHDQYMTAIAEVESKHQKLLDFIVQCKDTVLDDEFSSRLEAVVAKIEQVLLNHERFIHFLVDPFAASRNEKVSIATDAVPEGTLSPAMIDAISKLVKKTAEEVSLPLEKKIKLLEEKLQAKSL</sequence>
<organism evidence="2 3">
    <name type="scientific">Helicostylum pulchrum</name>
    <dbReference type="NCBI Taxonomy" id="562976"/>
    <lineage>
        <taxon>Eukaryota</taxon>
        <taxon>Fungi</taxon>
        <taxon>Fungi incertae sedis</taxon>
        <taxon>Mucoromycota</taxon>
        <taxon>Mucoromycotina</taxon>
        <taxon>Mucoromycetes</taxon>
        <taxon>Mucorales</taxon>
        <taxon>Mucorineae</taxon>
        <taxon>Mucoraceae</taxon>
        <taxon>Helicostylum</taxon>
    </lineage>
</organism>
<feature type="coiled-coil region" evidence="1">
    <location>
        <begin position="277"/>
        <end position="304"/>
    </location>
</feature>